<sequence>MAFVYIVLVLTALTGNVVVEAAETPASQAHFMVQVKAAISGSTSLRLCGGALLSTTHVVTAAACVLDDASTVKVYSGTATLWATGENGTEHSVSALRKHPSFSSTNGALGISYYFDVAVLRLATPVTLNGLASSISVAGSRPAVGSTLSLAGWGVYFFGNPPEPTETSRLEVDSVTVMASDQCSTKVLTPIPAGLICLAKTPDMGQSGSAAFAGGLLYALMSWGGSVATDLTNAEVSSFIATTVKSL</sequence>
<dbReference type="InParanoid" id="A0A6P8Z8N7"/>
<organism evidence="8">
    <name type="scientific">Thrips palmi</name>
    <name type="common">Melon thrips</name>
    <dbReference type="NCBI Taxonomy" id="161013"/>
    <lineage>
        <taxon>Eukaryota</taxon>
        <taxon>Metazoa</taxon>
        <taxon>Ecdysozoa</taxon>
        <taxon>Arthropoda</taxon>
        <taxon>Hexapoda</taxon>
        <taxon>Insecta</taxon>
        <taxon>Pterygota</taxon>
        <taxon>Neoptera</taxon>
        <taxon>Paraneoptera</taxon>
        <taxon>Thysanoptera</taxon>
        <taxon>Terebrantia</taxon>
        <taxon>Thripoidea</taxon>
        <taxon>Thripidae</taxon>
        <taxon>Thrips</taxon>
    </lineage>
</organism>
<reference evidence="8" key="1">
    <citation type="submission" date="2025-08" db="UniProtKB">
        <authorList>
            <consortium name="RefSeq"/>
        </authorList>
    </citation>
    <scope>IDENTIFICATION</scope>
    <source>
        <tissue evidence="8">Total insect</tissue>
    </source>
</reference>
<dbReference type="PROSITE" id="PS50240">
    <property type="entry name" value="TRYPSIN_DOM"/>
    <property type="match status" value="1"/>
</dbReference>
<evidence type="ECO:0000259" key="6">
    <source>
        <dbReference type="PROSITE" id="PS50240"/>
    </source>
</evidence>
<dbReference type="InterPro" id="IPR043504">
    <property type="entry name" value="Peptidase_S1_PA_chymotrypsin"/>
</dbReference>
<name>A0A6P8Z8N7_THRPL</name>
<protein>
    <submittedName>
        <fullName evidence="8">Trypsin delta-like</fullName>
    </submittedName>
</protein>
<evidence type="ECO:0000256" key="3">
    <source>
        <dbReference type="ARBA" id="ARBA00022825"/>
    </source>
</evidence>
<dbReference type="SMART" id="SM00020">
    <property type="entry name" value="Tryp_SPc"/>
    <property type="match status" value="1"/>
</dbReference>
<dbReference type="Pfam" id="PF00089">
    <property type="entry name" value="Trypsin"/>
    <property type="match status" value="1"/>
</dbReference>
<dbReference type="GO" id="GO:0004252">
    <property type="term" value="F:serine-type endopeptidase activity"/>
    <property type="evidence" value="ECO:0007669"/>
    <property type="project" value="InterPro"/>
</dbReference>
<dbReference type="AlphaFoldDB" id="A0A6P8Z8N7"/>
<keyword evidence="1" id="KW-0645">Protease</keyword>
<evidence type="ECO:0000256" key="1">
    <source>
        <dbReference type="ARBA" id="ARBA00022670"/>
    </source>
</evidence>
<gene>
    <name evidence="8" type="primary">LOC117648323</name>
</gene>
<feature type="signal peptide" evidence="5">
    <location>
        <begin position="1"/>
        <end position="21"/>
    </location>
</feature>
<dbReference type="RefSeq" id="XP_034246681.1">
    <property type="nucleotide sequence ID" value="XM_034390790.1"/>
</dbReference>
<dbReference type="InterPro" id="IPR009003">
    <property type="entry name" value="Peptidase_S1_PA"/>
</dbReference>
<evidence type="ECO:0000256" key="4">
    <source>
        <dbReference type="ARBA" id="ARBA00023157"/>
    </source>
</evidence>
<evidence type="ECO:0000256" key="5">
    <source>
        <dbReference type="SAM" id="SignalP"/>
    </source>
</evidence>
<dbReference type="OrthoDB" id="10059102at2759"/>
<dbReference type="PANTHER" id="PTHR24276">
    <property type="entry name" value="POLYSERASE-RELATED"/>
    <property type="match status" value="1"/>
</dbReference>
<keyword evidence="4" id="KW-1015">Disulfide bond</keyword>
<feature type="chain" id="PRO_5027545620" evidence="5">
    <location>
        <begin position="22"/>
        <end position="247"/>
    </location>
</feature>
<feature type="domain" description="Peptidase S1" evidence="6">
    <location>
        <begin position="13"/>
        <end position="245"/>
    </location>
</feature>
<dbReference type="KEGG" id="tpal:117648323"/>
<dbReference type="PANTHER" id="PTHR24276:SF98">
    <property type="entry name" value="FI18310P1-RELATED"/>
    <property type="match status" value="1"/>
</dbReference>
<dbReference type="GeneID" id="117648323"/>
<dbReference type="Proteomes" id="UP000515158">
    <property type="component" value="Unplaced"/>
</dbReference>
<dbReference type="GO" id="GO:0006508">
    <property type="term" value="P:proteolysis"/>
    <property type="evidence" value="ECO:0007669"/>
    <property type="project" value="UniProtKB-KW"/>
</dbReference>
<keyword evidence="2" id="KW-0378">Hydrolase</keyword>
<evidence type="ECO:0000313" key="8">
    <source>
        <dbReference type="RefSeq" id="XP_034246681.1"/>
    </source>
</evidence>
<dbReference type="InterPro" id="IPR050430">
    <property type="entry name" value="Peptidase_S1"/>
</dbReference>
<dbReference type="Gene3D" id="2.40.10.10">
    <property type="entry name" value="Trypsin-like serine proteases"/>
    <property type="match status" value="1"/>
</dbReference>
<evidence type="ECO:0000313" key="7">
    <source>
        <dbReference type="Proteomes" id="UP000515158"/>
    </source>
</evidence>
<accession>A0A6P8Z8N7</accession>
<dbReference type="SUPFAM" id="SSF50494">
    <property type="entry name" value="Trypsin-like serine proteases"/>
    <property type="match status" value="1"/>
</dbReference>
<dbReference type="InterPro" id="IPR001254">
    <property type="entry name" value="Trypsin_dom"/>
</dbReference>
<keyword evidence="5" id="KW-0732">Signal</keyword>
<evidence type="ECO:0000256" key="2">
    <source>
        <dbReference type="ARBA" id="ARBA00022801"/>
    </source>
</evidence>
<keyword evidence="7" id="KW-1185">Reference proteome</keyword>
<keyword evidence="3" id="KW-0720">Serine protease</keyword>
<proteinExistence type="predicted"/>